<dbReference type="InterPro" id="IPR026444">
    <property type="entry name" value="Secre_tail"/>
</dbReference>
<sequence>MKKFKSLMLLAAMFATSVSVSAQKVLLDEGFETDYVRASEEDTPFSRPVASGQGWTTVDTYAGETPQYKWTNYYNEKGTISGKHVAYCDGQMFSGADGAGPREEILLTPELDLDDTYQLSFDWKTSQVAFSAESLYDLQVRIVKNGDLANAETIFSIQNPEDLKESGVTNFVGWQTQSSKLDLSEWKGQKVKIAFVYKMLTTNSNSMALDNVLVKQFTPATTPVGKLNLTSYDYGKMYLGEKFYTKQFTLTNVGKKGLQITGVDMPDCVKMTLDPTTVNLDKNEAVNFQLSYTASLASPSSADVVLHTNGGDLSITLKATKEMLPDGMTEETFEAYFPPAGWNNSGWSATSTALEGDRSAVASVDMQDNYITTPRLDLTNGGKVIFEYYNDFTSEDGTTYQSNDIKVELSTDGGKTWTEKWIFPYQDVSKSNVKVTQTVDLGTGTDNSYVRWVNTGVTSNDGYVPECSNFYLDRILLPALYGQDGVPDTCKVVTPKDKATDIYPKDIKLEWTPALFAEGYNLYVGTAEGVYNVIDGQNVGNVLTYTIPTADYETTYYWKVVAYNTAGQATKSPEWRFTTQKDASVADYPYTEDFSGDNLPTGWTTEGESQYNREWSVNTVSGNPMPCLYATWLNNGEHISVSTQEFKLPANKTMAISFDWGDRHPTDLVADASGIEKKVNIEPNNGVEKLTFEIYADGAWKELSYMSTDWAKEKIYWIRESFDLAEYAGKTVKFRWTHYSYSGKDSGGALDNVVLEEKEGDKAIFNKSGWNAGKVNYNMATNSGDIFTLINKGANTLKVKSATFATGNFETSIKAGDEIAAGEGQKFNVQFNAKDAVSTVSDNLTVTFESGYTLSLPVEGTALASNVYYYSFEDNDLDHNWKKDFTMIDVDRAATSRFTYYGTECPESGGVFAFTIVYERPNHNGIAPISGDAVLMAGTPLSENITGDNWIISQKLKAGEGAQFDFWARNLESLQSVLPSAKHKVAVLVSETGNSSTDQFTEVLPLEEIPFLDRADWKHYVIDLSAYAGKDIYVAVRDYNATFALQAFYDDFTFTNFVPAEGSNIQGISAEDAQNAAVTVYSLNGSQLAKGTGMQTLDQLENGIYVVRMQTADGVKTMKVTVK</sequence>
<accession>A0A0D0IT82</accession>
<dbReference type="InterPro" id="IPR053879">
    <property type="entry name" value="HYDIN_VesB_CFA65-like_Ig"/>
</dbReference>
<evidence type="ECO:0000259" key="7">
    <source>
        <dbReference type="PROSITE" id="PS50853"/>
    </source>
</evidence>
<dbReference type="InterPro" id="IPR036116">
    <property type="entry name" value="FN3_sf"/>
</dbReference>
<evidence type="ECO:0000256" key="3">
    <source>
        <dbReference type="ARBA" id="ARBA00022490"/>
    </source>
</evidence>
<dbReference type="NCBIfam" id="TIGR04183">
    <property type="entry name" value="Por_Secre_tail"/>
    <property type="match status" value="1"/>
</dbReference>
<evidence type="ECO:0000313" key="9">
    <source>
        <dbReference type="Proteomes" id="UP000032046"/>
    </source>
</evidence>
<dbReference type="EMBL" id="JXQK01000088">
    <property type="protein sequence ID" value="KIP60159.1"/>
    <property type="molecule type" value="Genomic_DNA"/>
</dbReference>
<dbReference type="RefSeq" id="WP_042520212.1">
    <property type="nucleotide sequence ID" value="NZ_JXQK01000088.1"/>
</dbReference>
<feature type="signal peptide" evidence="6">
    <location>
        <begin position="1"/>
        <end position="22"/>
    </location>
</feature>
<evidence type="ECO:0000256" key="4">
    <source>
        <dbReference type="ARBA" id="ARBA00023069"/>
    </source>
</evidence>
<evidence type="ECO:0000313" key="8">
    <source>
        <dbReference type="EMBL" id="KIP60159.1"/>
    </source>
</evidence>
<proteinExistence type="predicted"/>
<keyword evidence="9" id="KW-1185">Reference proteome</keyword>
<keyword evidence="5" id="KW-0966">Cell projection</keyword>
<evidence type="ECO:0000256" key="6">
    <source>
        <dbReference type="SAM" id="SignalP"/>
    </source>
</evidence>
<comment type="caution">
    <text evidence="8">The sequence shown here is derived from an EMBL/GenBank/DDBJ whole genome shotgun (WGS) entry which is preliminary data.</text>
</comment>
<organism evidence="8 9">
    <name type="scientific">Prevotella pectinovora</name>
    <dbReference type="NCBI Taxonomy" id="1602169"/>
    <lineage>
        <taxon>Bacteria</taxon>
        <taxon>Pseudomonadati</taxon>
        <taxon>Bacteroidota</taxon>
        <taxon>Bacteroidia</taxon>
        <taxon>Bacteroidales</taxon>
        <taxon>Prevotellaceae</taxon>
        <taxon>Prevotella</taxon>
    </lineage>
</organism>
<name>A0A0D0IT82_9BACT</name>
<keyword evidence="4" id="KW-0969">Cilium</keyword>
<dbReference type="PROSITE" id="PS50853">
    <property type="entry name" value="FN3"/>
    <property type="match status" value="1"/>
</dbReference>
<evidence type="ECO:0000256" key="1">
    <source>
        <dbReference type="ARBA" id="ARBA00004138"/>
    </source>
</evidence>
<dbReference type="Gene3D" id="2.60.40.10">
    <property type="entry name" value="Immunoglobulins"/>
    <property type="match status" value="3"/>
</dbReference>
<dbReference type="SUPFAM" id="SSF49265">
    <property type="entry name" value="Fibronectin type III"/>
    <property type="match status" value="1"/>
</dbReference>
<reference evidence="8 9" key="1">
    <citation type="submission" date="2015-01" db="EMBL/GenBank/DDBJ databases">
        <title>Comparative genomics of non-oral Prevotella species.</title>
        <authorList>
            <person name="Accetto T."/>
            <person name="Nograsek B."/>
            <person name="Avgustin G."/>
        </authorList>
    </citation>
    <scope>NUCLEOTIDE SEQUENCE [LARGE SCALE GENOMIC DNA]</scope>
    <source>
        <strain evidence="8 9">P5-119</strain>
    </source>
</reference>
<protein>
    <recommendedName>
        <fullName evidence="7">Fibronectin type-III domain-containing protein</fullName>
    </recommendedName>
</protein>
<dbReference type="STRING" id="1602171.ST44_12615"/>
<dbReference type="Proteomes" id="UP000032046">
    <property type="component" value="Unassembled WGS sequence"/>
</dbReference>
<keyword evidence="3" id="KW-0963">Cytoplasm</keyword>
<dbReference type="InterPro" id="IPR013783">
    <property type="entry name" value="Ig-like_fold"/>
</dbReference>
<dbReference type="Pfam" id="PF22544">
    <property type="entry name" value="HYDIN_VesB_CFA65-like_Ig"/>
    <property type="match status" value="1"/>
</dbReference>
<dbReference type="Gene3D" id="2.60.120.260">
    <property type="entry name" value="Galactose-binding domain-like"/>
    <property type="match status" value="2"/>
</dbReference>
<evidence type="ECO:0000256" key="5">
    <source>
        <dbReference type="ARBA" id="ARBA00023273"/>
    </source>
</evidence>
<dbReference type="InterPro" id="IPR003961">
    <property type="entry name" value="FN3_dom"/>
</dbReference>
<dbReference type="Gene3D" id="2.60.120.200">
    <property type="match status" value="2"/>
</dbReference>
<comment type="subcellular location">
    <subcellularLocation>
        <location evidence="1">Cell projection</location>
        <location evidence="1">Cilium</location>
    </subcellularLocation>
    <subcellularLocation>
        <location evidence="2">Cytoplasm</location>
    </subcellularLocation>
</comment>
<feature type="domain" description="Fibronectin type-III" evidence="7">
    <location>
        <begin position="491"/>
        <end position="582"/>
    </location>
</feature>
<dbReference type="NCBIfam" id="NF038128">
    <property type="entry name" value="choice_anch_J"/>
    <property type="match status" value="2"/>
</dbReference>
<dbReference type="AlphaFoldDB" id="A0A0D0IT82"/>
<gene>
    <name evidence="8" type="ORF">ST44_12615</name>
</gene>
<keyword evidence="6" id="KW-0732">Signal</keyword>
<evidence type="ECO:0000256" key="2">
    <source>
        <dbReference type="ARBA" id="ARBA00004496"/>
    </source>
</evidence>
<feature type="chain" id="PRO_5002224672" description="Fibronectin type-III domain-containing protein" evidence="6">
    <location>
        <begin position="23"/>
        <end position="1123"/>
    </location>
</feature>